<proteinExistence type="predicted"/>
<protein>
    <recommendedName>
        <fullName evidence="4">BZIP domain-containing protein</fullName>
    </recommendedName>
</protein>
<dbReference type="SUPFAM" id="SSF57959">
    <property type="entry name" value="Leucine zipper domain"/>
    <property type="match status" value="1"/>
</dbReference>
<feature type="compositionally biased region" description="Low complexity" evidence="3">
    <location>
        <begin position="272"/>
        <end position="337"/>
    </location>
</feature>
<dbReference type="GO" id="GO:0000976">
    <property type="term" value="F:transcription cis-regulatory region binding"/>
    <property type="evidence" value="ECO:0007669"/>
    <property type="project" value="InterPro"/>
</dbReference>
<dbReference type="AlphaFoldDB" id="A0A9P8A6F2"/>
<feature type="compositionally biased region" description="Acidic residues" evidence="3">
    <location>
        <begin position="17"/>
        <end position="41"/>
    </location>
</feature>
<evidence type="ECO:0000256" key="2">
    <source>
        <dbReference type="ARBA" id="ARBA00023242"/>
    </source>
</evidence>
<feature type="compositionally biased region" description="Polar residues" evidence="3">
    <location>
        <begin position="256"/>
        <end position="267"/>
    </location>
</feature>
<feature type="compositionally biased region" description="Low complexity" evidence="3">
    <location>
        <begin position="46"/>
        <end position="61"/>
    </location>
</feature>
<evidence type="ECO:0000256" key="1">
    <source>
        <dbReference type="ARBA" id="ARBA00004123"/>
    </source>
</evidence>
<gene>
    <name evidence="5" type="ORF">KVV02_000155</name>
</gene>
<organism evidence="5 6">
    <name type="scientific">Mortierella alpina</name>
    <name type="common">Oleaginous fungus</name>
    <name type="synonym">Mortierella renispora</name>
    <dbReference type="NCBI Taxonomy" id="64518"/>
    <lineage>
        <taxon>Eukaryota</taxon>
        <taxon>Fungi</taxon>
        <taxon>Fungi incertae sedis</taxon>
        <taxon>Mucoromycota</taxon>
        <taxon>Mortierellomycotina</taxon>
        <taxon>Mortierellomycetes</taxon>
        <taxon>Mortierellales</taxon>
        <taxon>Mortierellaceae</taxon>
        <taxon>Mortierella</taxon>
    </lineage>
</organism>
<reference evidence="5" key="1">
    <citation type="submission" date="2021-07" db="EMBL/GenBank/DDBJ databases">
        <title>Draft genome of Mortierella alpina, strain LL118, isolated from an aspen leaf litter sample.</title>
        <authorList>
            <person name="Yang S."/>
            <person name="Vinatzer B.A."/>
        </authorList>
    </citation>
    <scope>NUCLEOTIDE SEQUENCE</scope>
    <source>
        <strain evidence="5">LL118</strain>
    </source>
</reference>
<dbReference type="GO" id="GO:0001228">
    <property type="term" value="F:DNA-binding transcription activator activity, RNA polymerase II-specific"/>
    <property type="evidence" value="ECO:0007669"/>
    <property type="project" value="TreeGrafter"/>
</dbReference>
<dbReference type="InterPro" id="IPR004827">
    <property type="entry name" value="bZIP"/>
</dbReference>
<dbReference type="EMBL" id="JAIFTL010000109">
    <property type="protein sequence ID" value="KAG9323261.1"/>
    <property type="molecule type" value="Genomic_DNA"/>
</dbReference>
<dbReference type="InterPro" id="IPR046347">
    <property type="entry name" value="bZIP_sf"/>
</dbReference>
<dbReference type="InterPro" id="IPR021833">
    <property type="entry name" value="DUF3425"/>
</dbReference>
<feature type="compositionally biased region" description="Low complexity" evidence="3">
    <location>
        <begin position="96"/>
        <end position="127"/>
    </location>
</feature>
<feature type="compositionally biased region" description="Low complexity" evidence="3">
    <location>
        <begin position="1"/>
        <end position="16"/>
    </location>
</feature>
<dbReference type="PANTHER" id="PTHR40621:SF6">
    <property type="entry name" value="AP-1-LIKE TRANSCRIPTION FACTOR YAP1-RELATED"/>
    <property type="match status" value="1"/>
</dbReference>
<dbReference type="InterPro" id="IPR050936">
    <property type="entry name" value="AP-1-like"/>
</dbReference>
<comment type="caution">
    <text evidence="5">The sequence shown here is derived from an EMBL/GenBank/DDBJ whole genome shotgun (WGS) entry which is preliminary data.</text>
</comment>
<sequence>MSSGHYSSQAQGSSSFSDDDDDLVFQDGYQDQDQDDDDMDVDMSYLHNSSSHSNSNPPHLSNNVTNLSYYATAGAGNHGNTYFNSNSNAHSAMAHNTSNSNRNNSGTSNSSNNNSNTSNTNGVNTGTEPKVRKKPGRKPGPTCPALRKEQNRAAQRAFRDRKERHLHQLENMIKDLKNQHFLVISQYQRDAHHLKALIESLQSENYYLREVVFAFESALSKGNHIGILKDVKHELFRRHHESRTAAAAAAAADAKSTSFAPQSNPSLQADLPATPATPGTPATPTMTSISSNSNSAASVAPTTPGSSARSVSPSVAVKPSLSPSLSSASLASPSPALQEGSSHPITDADDRHEPKKQMVVMDHYSEEGLYSMSGDILYKAPPLFIPDMSSDGKLSAPISPFGPLSVPRPIYRPPGTNLPQHTDYTKHPTVFDELQSSLFPPGTLESLHINMATPQEVVSDESLFAEPMVAEEGSLGYMSVDKDGASGARLATAESRSFKGKRSKDEHEDDYEHEDKDKDDDDDDDDGTEQLSKVAAAMGMKWNQMPKHRLHKELCVLVGAQPQTDPNIDPKVYELPHDPRIDFIPCPKLRAQMIVHQHRYIADEVFQLLLDEAVCWGPPLHKDSWQLPDAFFDRFGFLLGIELERIRSKTYPPVRRQ</sequence>
<evidence type="ECO:0000313" key="6">
    <source>
        <dbReference type="Proteomes" id="UP000717515"/>
    </source>
</evidence>
<feature type="region of interest" description="Disordered" evidence="3">
    <location>
        <begin position="86"/>
        <end position="160"/>
    </location>
</feature>
<name>A0A9P8A6F2_MORAP</name>
<dbReference type="GO" id="GO:0090575">
    <property type="term" value="C:RNA polymerase II transcription regulator complex"/>
    <property type="evidence" value="ECO:0007669"/>
    <property type="project" value="TreeGrafter"/>
</dbReference>
<feature type="compositionally biased region" description="Acidic residues" evidence="3">
    <location>
        <begin position="507"/>
        <end position="528"/>
    </location>
</feature>
<feature type="compositionally biased region" description="Basic and acidic residues" evidence="3">
    <location>
        <begin position="146"/>
        <end position="160"/>
    </location>
</feature>
<feature type="domain" description="BZIP" evidence="4">
    <location>
        <begin position="147"/>
        <end position="161"/>
    </location>
</feature>
<dbReference type="PROSITE" id="PS00036">
    <property type="entry name" value="BZIP_BASIC"/>
    <property type="match status" value="1"/>
</dbReference>
<feature type="region of interest" description="Disordered" evidence="3">
    <location>
        <begin position="1"/>
        <end position="61"/>
    </location>
</feature>
<evidence type="ECO:0000256" key="3">
    <source>
        <dbReference type="SAM" id="MobiDB-lite"/>
    </source>
</evidence>
<evidence type="ECO:0000313" key="5">
    <source>
        <dbReference type="EMBL" id="KAG9323261.1"/>
    </source>
</evidence>
<feature type="region of interest" description="Disordered" evidence="3">
    <location>
        <begin position="488"/>
        <end position="529"/>
    </location>
</feature>
<dbReference type="CDD" id="cd14688">
    <property type="entry name" value="bZIP_YAP"/>
    <property type="match status" value="1"/>
</dbReference>
<evidence type="ECO:0000259" key="4">
    <source>
        <dbReference type="PROSITE" id="PS00036"/>
    </source>
</evidence>
<dbReference type="PANTHER" id="PTHR40621">
    <property type="entry name" value="TRANSCRIPTION FACTOR KAPC-RELATED"/>
    <property type="match status" value="1"/>
</dbReference>
<dbReference type="Proteomes" id="UP000717515">
    <property type="component" value="Unassembled WGS sequence"/>
</dbReference>
<dbReference type="Pfam" id="PF11905">
    <property type="entry name" value="DUF3425"/>
    <property type="match status" value="1"/>
</dbReference>
<dbReference type="Gene3D" id="1.20.5.170">
    <property type="match status" value="1"/>
</dbReference>
<accession>A0A9P8A6F2</accession>
<feature type="region of interest" description="Disordered" evidence="3">
    <location>
        <begin position="256"/>
        <end position="353"/>
    </location>
</feature>
<comment type="subcellular location">
    <subcellularLocation>
        <location evidence="1">Nucleus</location>
    </subcellularLocation>
</comment>
<keyword evidence="2" id="KW-0539">Nucleus</keyword>